<protein>
    <submittedName>
        <fullName evidence="1">Uncharacterized protein</fullName>
    </submittedName>
</protein>
<dbReference type="EMBL" id="GBRH01163926">
    <property type="protein sequence ID" value="JAE33970.1"/>
    <property type="molecule type" value="Transcribed_RNA"/>
</dbReference>
<reference evidence="1" key="2">
    <citation type="journal article" date="2015" name="Data Brief">
        <title>Shoot transcriptome of the giant reed, Arundo donax.</title>
        <authorList>
            <person name="Barrero R.A."/>
            <person name="Guerrero F.D."/>
            <person name="Moolhuijzen P."/>
            <person name="Goolsby J.A."/>
            <person name="Tidwell J."/>
            <person name="Bellgard S.E."/>
            <person name="Bellgard M.I."/>
        </authorList>
    </citation>
    <scope>NUCLEOTIDE SEQUENCE</scope>
    <source>
        <tissue evidence="1">Shoot tissue taken approximately 20 cm above the soil surface</tissue>
    </source>
</reference>
<reference evidence="1" key="1">
    <citation type="submission" date="2014-09" db="EMBL/GenBank/DDBJ databases">
        <authorList>
            <person name="Magalhaes I.L.F."/>
            <person name="Oliveira U."/>
            <person name="Santos F.R."/>
            <person name="Vidigal T.H.D.A."/>
            <person name="Brescovit A.D."/>
            <person name="Santos A.J."/>
        </authorList>
    </citation>
    <scope>NUCLEOTIDE SEQUENCE</scope>
    <source>
        <tissue evidence="1">Shoot tissue taken approximately 20 cm above the soil surface</tissue>
    </source>
</reference>
<proteinExistence type="predicted"/>
<dbReference type="AlphaFoldDB" id="A0A0A9H9T5"/>
<evidence type="ECO:0000313" key="1">
    <source>
        <dbReference type="EMBL" id="JAE33970.1"/>
    </source>
</evidence>
<sequence length="44" mass="5016">MASPRVLSPTLVCTFVGRAPCWTECCNRIFEALFMKKPLCLRLL</sequence>
<name>A0A0A9H9T5_ARUDO</name>
<organism evidence="1">
    <name type="scientific">Arundo donax</name>
    <name type="common">Giant reed</name>
    <name type="synonym">Donax arundinaceus</name>
    <dbReference type="NCBI Taxonomy" id="35708"/>
    <lineage>
        <taxon>Eukaryota</taxon>
        <taxon>Viridiplantae</taxon>
        <taxon>Streptophyta</taxon>
        <taxon>Embryophyta</taxon>
        <taxon>Tracheophyta</taxon>
        <taxon>Spermatophyta</taxon>
        <taxon>Magnoliopsida</taxon>
        <taxon>Liliopsida</taxon>
        <taxon>Poales</taxon>
        <taxon>Poaceae</taxon>
        <taxon>PACMAD clade</taxon>
        <taxon>Arundinoideae</taxon>
        <taxon>Arundineae</taxon>
        <taxon>Arundo</taxon>
    </lineage>
</organism>
<accession>A0A0A9H9T5</accession>